<dbReference type="PANTHER" id="PTHR33602">
    <property type="entry name" value="REGULATORY PROTEIN RECX FAMILY PROTEIN"/>
    <property type="match status" value="1"/>
</dbReference>
<reference evidence="7 8" key="1">
    <citation type="submission" date="2023-09" db="EMBL/GenBank/DDBJ databases">
        <title>Novel taxa isolated from Blanes Bay.</title>
        <authorList>
            <person name="Rey-Velasco X."/>
            <person name="Lucena T."/>
        </authorList>
    </citation>
    <scope>NUCLEOTIDE SEQUENCE [LARGE SCALE GENOMIC DNA]</scope>
    <source>
        <strain evidence="7 8">S356</strain>
    </source>
</reference>
<dbReference type="Pfam" id="PF02631">
    <property type="entry name" value="RecX_HTH2"/>
    <property type="match status" value="1"/>
</dbReference>
<evidence type="ECO:0000313" key="8">
    <source>
        <dbReference type="Proteomes" id="UP001257277"/>
    </source>
</evidence>
<organism evidence="7 8">
    <name type="scientific">Asprobacillus argus</name>
    <dbReference type="NCBI Taxonomy" id="3076534"/>
    <lineage>
        <taxon>Bacteria</taxon>
        <taxon>Pseudomonadati</taxon>
        <taxon>Bacteroidota</taxon>
        <taxon>Flavobacteriia</taxon>
        <taxon>Flavobacteriales</taxon>
        <taxon>Flavobacteriaceae</taxon>
        <taxon>Asprobacillus</taxon>
    </lineage>
</organism>
<dbReference type="Proteomes" id="UP001257277">
    <property type="component" value="Unassembled WGS sequence"/>
</dbReference>
<dbReference type="InterPro" id="IPR053924">
    <property type="entry name" value="RecX_HTH_2nd"/>
</dbReference>
<sequence>MQRKVFTIEEVKRKMEHYCVYQDRCHQEVEEKLREFSLIVIAKEEILLHLMEHDFLNETRFAQSYARGKFRIKKYGKQRIIRELKRRNITAYNIKKALLEIEEDVYRATAFELAIKKNASLTESNTFKKRKKLFDHMVRKGYEYDLINEAIDAVLNK</sequence>
<dbReference type="InterPro" id="IPR003783">
    <property type="entry name" value="Regulatory_RecX"/>
</dbReference>
<evidence type="ECO:0000256" key="1">
    <source>
        <dbReference type="ARBA" id="ARBA00004496"/>
    </source>
</evidence>
<feature type="domain" description="RecX second three-helical" evidence="5">
    <location>
        <begin position="57"/>
        <end position="98"/>
    </location>
</feature>
<proteinExistence type="inferred from homology"/>
<evidence type="ECO:0000259" key="5">
    <source>
        <dbReference type="Pfam" id="PF02631"/>
    </source>
</evidence>
<keyword evidence="4" id="KW-0963">Cytoplasm</keyword>
<evidence type="ECO:0000256" key="4">
    <source>
        <dbReference type="ARBA" id="ARBA00022490"/>
    </source>
</evidence>
<comment type="caution">
    <text evidence="7">The sequence shown here is derived from an EMBL/GenBank/DDBJ whole genome shotgun (WGS) entry which is preliminary data.</text>
</comment>
<name>A0ABU3LG10_9FLAO</name>
<feature type="domain" description="RecX third three-helical" evidence="6">
    <location>
        <begin position="108"/>
        <end position="151"/>
    </location>
</feature>
<dbReference type="InterPro" id="IPR036388">
    <property type="entry name" value="WH-like_DNA-bd_sf"/>
</dbReference>
<dbReference type="Pfam" id="PF21981">
    <property type="entry name" value="RecX_HTH3"/>
    <property type="match status" value="1"/>
</dbReference>
<keyword evidence="8" id="KW-1185">Reference proteome</keyword>
<dbReference type="Gene3D" id="1.10.10.10">
    <property type="entry name" value="Winged helix-like DNA-binding domain superfamily/Winged helix DNA-binding domain"/>
    <property type="match status" value="2"/>
</dbReference>
<comment type="subcellular location">
    <subcellularLocation>
        <location evidence="1">Cytoplasm</location>
    </subcellularLocation>
</comment>
<evidence type="ECO:0000256" key="3">
    <source>
        <dbReference type="ARBA" id="ARBA00018111"/>
    </source>
</evidence>
<evidence type="ECO:0000313" key="7">
    <source>
        <dbReference type="EMBL" id="MDT7832642.1"/>
    </source>
</evidence>
<dbReference type="RefSeq" id="WP_349241900.1">
    <property type="nucleotide sequence ID" value="NZ_JAVTTO010000003.1"/>
</dbReference>
<dbReference type="InterPro" id="IPR053925">
    <property type="entry name" value="RecX_HTH_3rd"/>
</dbReference>
<dbReference type="PANTHER" id="PTHR33602:SF1">
    <property type="entry name" value="REGULATORY PROTEIN RECX FAMILY PROTEIN"/>
    <property type="match status" value="1"/>
</dbReference>
<evidence type="ECO:0000259" key="6">
    <source>
        <dbReference type="Pfam" id="PF21981"/>
    </source>
</evidence>
<gene>
    <name evidence="7" type="ORF">RQM59_09635</name>
</gene>
<evidence type="ECO:0000256" key="2">
    <source>
        <dbReference type="ARBA" id="ARBA00009695"/>
    </source>
</evidence>
<dbReference type="EMBL" id="JAVTTO010000003">
    <property type="protein sequence ID" value="MDT7832642.1"/>
    <property type="molecule type" value="Genomic_DNA"/>
</dbReference>
<accession>A0ABU3LG10</accession>
<protein>
    <recommendedName>
        <fullName evidence="3">Regulatory protein RecX</fullName>
    </recommendedName>
</protein>
<comment type="similarity">
    <text evidence="2">Belongs to the RecX family.</text>
</comment>